<feature type="transmembrane region" description="Helical" evidence="2">
    <location>
        <begin position="721"/>
        <end position="740"/>
    </location>
</feature>
<evidence type="ECO:0000256" key="2">
    <source>
        <dbReference type="SAM" id="Phobius"/>
    </source>
</evidence>
<keyword evidence="1" id="KW-0175">Coiled coil</keyword>
<gene>
    <name evidence="3" type="ORF">J2Z48_002110</name>
</gene>
<organism evidence="3 4">
    <name type="scientific">Croceifilum oryzae</name>
    <dbReference type="NCBI Taxonomy" id="1553429"/>
    <lineage>
        <taxon>Bacteria</taxon>
        <taxon>Bacillati</taxon>
        <taxon>Bacillota</taxon>
        <taxon>Bacilli</taxon>
        <taxon>Bacillales</taxon>
        <taxon>Thermoactinomycetaceae</taxon>
        <taxon>Croceifilum</taxon>
    </lineage>
</organism>
<name>A0AAJ1WUE9_9BACL</name>
<evidence type="ECO:0000313" key="3">
    <source>
        <dbReference type="EMBL" id="MDQ0417926.1"/>
    </source>
</evidence>
<dbReference type="Proteomes" id="UP001238450">
    <property type="component" value="Unassembled WGS sequence"/>
</dbReference>
<sequence length="902" mass="95867">MQLFKMFGEVMLKGSQAVTKNLKIIGRSAQEVNQKIENIRDYLKIKVDADTESAEKDIEEVEDKIKDLPNEKNIRIDVDTHEAMSNMNGLMKSLLALSPAVLPVLSTVATGALAIGSAFAAAGIGAVGFGAVAAGVLGDVFEASKELGKAQDALDKADNAKERAKALEMQKEALKGLTEEQKKAVMALQDFKSFWDTFAKSFSKPVVNIFTKSLDVLKSVLDRLRPAIEGSMNAVAGLVDSFGQSLKTEDMVSFFDWLGKSAGPSITAFGQIFGNVFRGILNLLMAFAPNAEGVLSWLVESARGFADWSSALKSSDGFAKFIGYAKESGPILLGIFRDIATIIGDIITLLAPLGSIAMKVLGGLVEILRDVIGQVKATFQNLDPSNITGNFQNLITSIIQAIVGGLPRLIQMGSDMIQKIANGMGISIPELMMLPIKAIEGLITGFLQAIPQILQVGIQIIQGLLQGIMTSLPQVIDSVTRIIPELITTLTTMIPQLLQMGVQLVLKLVEGIVQALPKLLDSAIQIVNSLAQAATTMLPTLLNLGVQFLTSLVNGILQALPALITQLATVVTTLVNTLVQYIATNLPKILQAGLSMLQGIIDGIVTNLPLILQAVISLIMTILNTVITNLPLIIGAGIQVLQALLTGIINMLPSLVTLVVDLVMVLVEALATNLPIIIAAGVNILVSLIEGIIKMLPLLIEMAIKLIMKLFEALMANLPKILLAGVKIIVALANGLIKAIPSLLASIPRIIGAIFKAFMDVSWLDIGKEIISGIGKGITKFAGSLFGTVKDIAKGLLKSARSILGISSPSKVFAKEVGRWIPAGIADGVDANSGSVMSAVGNMGLSALGGLPSVSPTSRSSAIQNHINIQLNGNVRSDHDLDRLAKQISEILYRQQQRQARV</sequence>
<reference evidence="3 4" key="1">
    <citation type="submission" date="2023-07" db="EMBL/GenBank/DDBJ databases">
        <title>Genomic Encyclopedia of Type Strains, Phase IV (KMG-IV): sequencing the most valuable type-strain genomes for metagenomic binning, comparative biology and taxonomic classification.</title>
        <authorList>
            <person name="Goeker M."/>
        </authorList>
    </citation>
    <scope>NUCLEOTIDE SEQUENCE [LARGE SCALE GENOMIC DNA]</scope>
    <source>
        <strain evidence="3 4">DSM 46876</strain>
    </source>
</reference>
<dbReference type="Gene3D" id="1.20.1170.10">
    <property type="match status" value="1"/>
</dbReference>
<proteinExistence type="predicted"/>
<dbReference type="SUPFAM" id="SSF58100">
    <property type="entry name" value="Bacterial hemolysins"/>
    <property type="match status" value="1"/>
</dbReference>
<feature type="coiled-coil region" evidence="1">
    <location>
        <begin position="44"/>
        <end position="71"/>
    </location>
</feature>
<dbReference type="InterPro" id="IPR016024">
    <property type="entry name" value="ARM-type_fold"/>
</dbReference>
<dbReference type="RefSeq" id="WP_307253252.1">
    <property type="nucleotide sequence ID" value="NZ_JAUSUV010000008.1"/>
</dbReference>
<keyword evidence="2" id="KW-1133">Transmembrane helix</keyword>
<keyword evidence="2" id="KW-0812">Transmembrane</keyword>
<feature type="coiled-coil region" evidence="1">
    <location>
        <begin position="147"/>
        <end position="177"/>
    </location>
</feature>
<dbReference type="EMBL" id="JAUSUV010000008">
    <property type="protein sequence ID" value="MDQ0417926.1"/>
    <property type="molecule type" value="Genomic_DNA"/>
</dbReference>
<feature type="transmembrane region" description="Helical" evidence="2">
    <location>
        <begin position="676"/>
        <end position="700"/>
    </location>
</feature>
<evidence type="ECO:0000313" key="4">
    <source>
        <dbReference type="Proteomes" id="UP001238450"/>
    </source>
</evidence>
<protein>
    <submittedName>
        <fullName evidence="3">Phage-related protein</fullName>
    </submittedName>
</protein>
<dbReference type="SUPFAM" id="SSF48371">
    <property type="entry name" value="ARM repeat"/>
    <property type="match status" value="1"/>
</dbReference>
<evidence type="ECO:0000256" key="1">
    <source>
        <dbReference type="SAM" id="Coils"/>
    </source>
</evidence>
<feature type="transmembrane region" description="Helical" evidence="2">
    <location>
        <begin position="630"/>
        <end position="656"/>
    </location>
</feature>
<comment type="caution">
    <text evidence="3">The sequence shown here is derived from an EMBL/GenBank/DDBJ whole genome shotgun (WGS) entry which is preliminary data.</text>
</comment>
<keyword evidence="4" id="KW-1185">Reference proteome</keyword>
<dbReference type="AlphaFoldDB" id="A0AAJ1WUE9"/>
<keyword evidence="2" id="KW-0472">Membrane</keyword>
<accession>A0AAJ1WUE9</accession>